<feature type="region of interest" description="Disordered" evidence="1">
    <location>
        <begin position="596"/>
        <end position="623"/>
    </location>
</feature>
<organism evidence="2 3">
    <name type="scientific">Ustilaginoidea virens</name>
    <name type="common">Rice false smut fungus</name>
    <name type="synonym">Villosiclava virens</name>
    <dbReference type="NCBI Taxonomy" id="1159556"/>
    <lineage>
        <taxon>Eukaryota</taxon>
        <taxon>Fungi</taxon>
        <taxon>Dikarya</taxon>
        <taxon>Ascomycota</taxon>
        <taxon>Pezizomycotina</taxon>
        <taxon>Sordariomycetes</taxon>
        <taxon>Hypocreomycetidae</taxon>
        <taxon>Hypocreales</taxon>
        <taxon>Clavicipitaceae</taxon>
        <taxon>Ustilaginoidea</taxon>
    </lineage>
</organism>
<dbReference type="PANTHER" id="PTHR35392">
    <property type="entry name" value="ZN(II)2CYS6 TRANSCRIPTION FACTOR (EUROFUNG)-RELATED-RELATED"/>
    <property type="match status" value="1"/>
</dbReference>
<dbReference type="KEGG" id="uvi:66063790"/>
<dbReference type="GeneID" id="66063790"/>
<feature type="region of interest" description="Disordered" evidence="1">
    <location>
        <begin position="90"/>
        <end position="130"/>
    </location>
</feature>
<evidence type="ECO:0000256" key="1">
    <source>
        <dbReference type="SAM" id="MobiDB-lite"/>
    </source>
</evidence>
<dbReference type="AlphaFoldDB" id="A0A8E5MGN2"/>
<proteinExistence type="predicted"/>
<reference evidence="2" key="1">
    <citation type="submission" date="2020-03" db="EMBL/GenBank/DDBJ databases">
        <title>A mixture of massive structural variations and highly conserved coding sequences in Ustilaginoidea virens genome.</title>
        <authorList>
            <person name="Zhang K."/>
            <person name="Zhao Z."/>
            <person name="Zhang Z."/>
            <person name="Li Y."/>
            <person name="Hsiang T."/>
            <person name="Sun W."/>
        </authorList>
    </citation>
    <scope>NUCLEOTIDE SEQUENCE</scope>
    <source>
        <strain evidence="2">UV-8b</strain>
    </source>
</reference>
<dbReference type="InterPro" id="IPR052973">
    <property type="entry name" value="Fungal_sec-metab_reg_TF"/>
</dbReference>
<feature type="region of interest" description="Disordered" evidence="1">
    <location>
        <begin position="1"/>
        <end position="20"/>
    </location>
</feature>
<protein>
    <submittedName>
        <fullName evidence="2">Uncharacterized protein</fullName>
    </submittedName>
</protein>
<evidence type="ECO:0000313" key="3">
    <source>
        <dbReference type="Proteomes" id="UP000027002"/>
    </source>
</evidence>
<feature type="compositionally biased region" description="Polar residues" evidence="1">
    <location>
        <begin position="118"/>
        <end position="127"/>
    </location>
</feature>
<dbReference type="Proteomes" id="UP000027002">
    <property type="component" value="Chromosome 2"/>
</dbReference>
<accession>A0A8E5MGN2</accession>
<name>A0A8E5MGN2_USTVR</name>
<dbReference type="EMBL" id="CP072754">
    <property type="protein sequence ID" value="QUC18771.1"/>
    <property type="molecule type" value="Genomic_DNA"/>
</dbReference>
<keyword evidence="3" id="KW-1185">Reference proteome</keyword>
<sequence>MDARTSMAYSRLGQESPRLSSSPVVEELFDQIFDWRLYCESTRELEPSHLPGRQTPQGLSKLITHFAPPSLDLDTLAISDLQPELYKMKTQFRPDDDTPTTSTSDYSAHSPPELVQEGGSTSPSDHSGSVFLDHVEERPHPADVTLHEVQAQDDEWTYPQTEDALKPVRPGYPSHILVQGDCTGLQSRQAAGTKRRRSIKDIDKRPRQLVDPVQTADVRKSGACVPCRVTKTRCHDSGVCPTCRKAFPNHSHLICTRLTPATAWPVMAKVPDFWSSFAAEEQYLCSGPRFFTGSPRDIAILFSNEKHSPSLYATVQAYRSTNNHDETGCPRTAAFPREKVPSHPRLQRWVEEQIKREAGAEFGLLLQNFLRVYSKDDLQKMPKYDLVSKVHKMNCFFRIWKMPAFLCIDPSKKLVPLPVSVQAQLRSIARKALDRLEYDVFKMLDDCLSQQGSPKADERVAIWVSMWQLMLMYRELLIAYKAHLGQMKRDPSSPDEFITSQTQQHRRLVDNFYPLLAIFYHYQFRTRKSIELSFDWLDGMPSSSVPREDKDNIRCIGQQLLVSRASLYGYIESSADTVDVDKMLWTFVVEHEVKKMNARKRNPKGSGSKSKKSRQDDDELDDQ</sequence>
<dbReference type="OrthoDB" id="5426982at2759"/>
<evidence type="ECO:0000313" key="2">
    <source>
        <dbReference type="EMBL" id="QUC18771.1"/>
    </source>
</evidence>
<gene>
    <name evidence="2" type="ORF">UV8b_03012</name>
</gene>
<dbReference type="RefSeq" id="XP_042996444.1">
    <property type="nucleotide sequence ID" value="XM_043140510.1"/>
</dbReference>